<feature type="transmembrane region" description="Helical" evidence="1">
    <location>
        <begin position="15"/>
        <end position="39"/>
    </location>
</feature>
<dbReference type="Proteomes" id="UP000249453">
    <property type="component" value="Unassembled WGS sequence"/>
</dbReference>
<dbReference type="AlphaFoldDB" id="A0A364JYZ3"/>
<evidence type="ECO:0000313" key="2">
    <source>
        <dbReference type="EMBL" id="RAK33928.1"/>
    </source>
</evidence>
<protein>
    <recommendedName>
        <fullName evidence="4">Pilus assembly protein Flp/PilA</fullName>
    </recommendedName>
</protein>
<dbReference type="RefSeq" id="WP_111573792.1">
    <property type="nucleotide sequence ID" value="NZ_JBHEEY010000001.1"/>
</dbReference>
<sequence>MPALMTRFLRNRSGAALIECTLIGAIAVIAVISGLALFAGKPHSILDYQSAQIQQLDQR</sequence>
<comment type="caution">
    <text evidence="2">The sequence shown here is derived from an EMBL/GenBank/DDBJ whole genome shotgun (WGS) entry which is preliminary data.</text>
</comment>
<accession>A0A364JYZ3</accession>
<evidence type="ECO:0008006" key="4">
    <source>
        <dbReference type="Google" id="ProtNLM"/>
    </source>
</evidence>
<dbReference type="EMBL" id="QLMK01000001">
    <property type="protein sequence ID" value="RAK33928.1"/>
    <property type="molecule type" value="Genomic_DNA"/>
</dbReference>
<keyword evidence="1" id="KW-0472">Membrane</keyword>
<reference evidence="2 3" key="1">
    <citation type="submission" date="2018-06" db="EMBL/GenBank/DDBJ databases">
        <title>Genomic Encyclopedia of Type Strains, Phase IV (KMG-IV): sequencing the most valuable type-strain genomes for metagenomic binning, comparative biology and taxonomic classification.</title>
        <authorList>
            <person name="Goeker M."/>
        </authorList>
    </citation>
    <scope>NUCLEOTIDE SEQUENCE [LARGE SCALE GENOMIC DNA]</scope>
    <source>
        <strain evidence="2 3">DSM 26720</strain>
    </source>
</reference>
<name>A0A364JYZ3_9HYPH</name>
<keyword evidence="3" id="KW-1185">Reference proteome</keyword>
<evidence type="ECO:0000313" key="3">
    <source>
        <dbReference type="Proteomes" id="UP000249453"/>
    </source>
</evidence>
<proteinExistence type="predicted"/>
<evidence type="ECO:0000256" key="1">
    <source>
        <dbReference type="SAM" id="Phobius"/>
    </source>
</evidence>
<keyword evidence="1" id="KW-0812">Transmembrane</keyword>
<gene>
    <name evidence="2" type="ORF">C7374_101253</name>
</gene>
<keyword evidence="1" id="KW-1133">Transmembrane helix</keyword>
<organism evidence="2 3">
    <name type="scientific">Falsochrobactrum ovis</name>
    <dbReference type="NCBI Taxonomy" id="1293442"/>
    <lineage>
        <taxon>Bacteria</taxon>
        <taxon>Pseudomonadati</taxon>
        <taxon>Pseudomonadota</taxon>
        <taxon>Alphaproteobacteria</taxon>
        <taxon>Hyphomicrobiales</taxon>
        <taxon>Brucellaceae</taxon>
        <taxon>Falsochrobactrum</taxon>
    </lineage>
</organism>